<sequence>MQGEKDVEAKQNSTNQSLGFKSMHARGRISWADEPDSESVGNGLPYRLPDWFTEEDLPKRFNGVTDHKTWEGLRSTSQNLFVT</sequence>
<evidence type="ECO:0000313" key="2">
    <source>
        <dbReference type="EMBL" id="EOA82569.1"/>
    </source>
</evidence>
<dbReference type="HOGENOM" id="CLU_2544045_0_0_1"/>
<evidence type="ECO:0000313" key="3">
    <source>
        <dbReference type="Proteomes" id="UP000016935"/>
    </source>
</evidence>
<protein>
    <submittedName>
        <fullName evidence="2">Uncharacterized protein</fullName>
    </submittedName>
</protein>
<reference evidence="2 3" key="2">
    <citation type="journal article" date="2013" name="PLoS Genet.">
        <title>Comparative genome structure, secondary metabolite, and effector coding capacity across Cochliobolus pathogens.</title>
        <authorList>
            <person name="Condon B.J."/>
            <person name="Leng Y."/>
            <person name="Wu D."/>
            <person name="Bushley K.E."/>
            <person name="Ohm R.A."/>
            <person name="Otillar R."/>
            <person name="Martin J."/>
            <person name="Schackwitz W."/>
            <person name="Grimwood J."/>
            <person name="MohdZainudin N."/>
            <person name="Xue C."/>
            <person name="Wang R."/>
            <person name="Manning V.A."/>
            <person name="Dhillon B."/>
            <person name="Tu Z.J."/>
            <person name="Steffenson B.J."/>
            <person name="Salamov A."/>
            <person name="Sun H."/>
            <person name="Lowry S."/>
            <person name="LaButti K."/>
            <person name="Han J."/>
            <person name="Copeland A."/>
            <person name="Lindquist E."/>
            <person name="Barry K."/>
            <person name="Schmutz J."/>
            <person name="Baker S.E."/>
            <person name="Ciuffetti L.M."/>
            <person name="Grigoriev I.V."/>
            <person name="Zhong S."/>
            <person name="Turgeon B.G."/>
        </authorList>
    </citation>
    <scope>NUCLEOTIDE SEQUENCE [LARGE SCALE GENOMIC DNA]</scope>
    <source>
        <strain evidence="3">28A</strain>
    </source>
</reference>
<feature type="region of interest" description="Disordered" evidence="1">
    <location>
        <begin position="1"/>
        <end position="20"/>
    </location>
</feature>
<name>R0JYM7_EXST2</name>
<dbReference type="RefSeq" id="XP_008029349.1">
    <property type="nucleotide sequence ID" value="XM_008031158.1"/>
</dbReference>
<evidence type="ECO:0000256" key="1">
    <source>
        <dbReference type="SAM" id="MobiDB-lite"/>
    </source>
</evidence>
<reference evidence="2 3" key="1">
    <citation type="journal article" date="2012" name="PLoS Pathog.">
        <title>Diverse lifestyles and strategies of plant pathogenesis encoded in the genomes of eighteen Dothideomycetes fungi.</title>
        <authorList>
            <person name="Ohm R.A."/>
            <person name="Feau N."/>
            <person name="Henrissat B."/>
            <person name="Schoch C.L."/>
            <person name="Horwitz B.A."/>
            <person name="Barry K.W."/>
            <person name="Condon B.J."/>
            <person name="Copeland A.C."/>
            <person name="Dhillon B."/>
            <person name="Glaser F."/>
            <person name="Hesse C.N."/>
            <person name="Kosti I."/>
            <person name="LaButti K."/>
            <person name="Lindquist E.A."/>
            <person name="Lucas S."/>
            <person name="Salamov A.A."/>
            <person name="Bradshaw R.E."/>
            <person name="Ciuffetti L."/>
            <person name="Hamelin R.C."/>
            <person name="Kema G.H.J."/>
            <person name="Lawrence C."/>
            <person name="Scott J.A."/>
            <person name="Spatafora J.W."/>
            <person name="Turgeon B.G."/>
            <person name="de Wit P.J.G.M."/>
            <person name="Zhong S."/>
            <person name="Goodwin S.B."/>
            <person name="Grigoriev I.V."/>
        </authorList>
    </citation>
    <scope>NUCLEOTIDE SEQUENCE [LARGE SCALE GENOMIC DNA]</scope>
    <source>
        <strain evidence="3">28A</strain>
    </source>
</reference>
<accession>R0JYM7</accession>
<keyword evidence="3" id="KW-1185">Reference proteome</keyword>
<gene>
    <name evidence="2" type="ORF">SETTUDRAFT_22555</name>
</gene>
<dbReference type="GeneID" id="19402569"/>
<dbReference type="AlphaFoldDB" id="R0JYM7"/>
<proteinExistence type="predicted"/>
<feature type="compositionally biased region" description="Polar residues" evidence="1">
    <location>
        <begin position="10"/>
        <end position="19"/>
    </location>
</feature>
<organism evidence="2 3">
    <name type="scientific">Exserohilum turcicum (strain 28A)</name>
    <name type="common">Northern leaf blight fungus</name>
    <name type="synonym">Setosphaeria turcica</name>
    <dbReference type="NCBI Taxonomy" id="671987"/>
    <lineage>
        <taxon>Eukaryota</taxon>
        <taxon>Fungi</taxon>
        <taxon>Dikarya</taxon>
        <taxon>Ascomycota</taxon>
        <taxon>Pezizomycotina</taxon>
        <taxon>Dothideomycetes</taxon>
        <taxon>Pleosporomycetidae</taxon>
        <taxon>Pleosporales</taxon>
        <taxon>Pleosporineae</taxon>
        <taxon>Pleosporaceae</taxon>
        <taxon>Exserohilum</taxon>
    </lineage>
</organism>
<dbReference type="EMBL" id="KB908844">
    <property type="protein sequence ID" value="EOA82569.1"/>
    <property type="molecule type" value="Genomic_DNA"/>
</dbReference>
<dbReference type="Proteomes" id="UP000016935">
    <property type="component" value="Unassembled WGS sequence"/>
</dbReference>